<dbReference type="AlphaFoldDB" id="H8YY43"/>
<evidence type="ECO:0000313" key="2">
    <source>
        <dbReference type="Proteomes" id="UP000002964"/>
    </source>
</evidence>
<name>H8YY43_9GAMM</name>
<proteinExistence type="predicted"/>
<dbReference type="EMBL" id="JH603168">
    <property type="protein sequence ID" value="EIC23369.1"/>
    <property type="molecule type" value="Genomic_DNA"/>
</dbReference>
<dbReference type="HOGENOM" id="CLU_2959430_0_0_6"/>
<evidence type="ECO:0000313" key="1">
    <source>
        <dbReference type="EMBL" id="EIC23369.1"/>
    </source>
</evidence>
<gene>
    <name evidence="1" type="ORF">Thi970DRAFT_01029</name>
</gene>
<accession>H8YY43</accession>
<protein>
    <submittedName>
        <fullName evidence="1">Uncharacterized protein</fullName>
    </submittedName>
</protein>
<reference evidence="2" key="1">
    <citation type="submission" date="2011-06" db="EMBL/GenBank/DDBJ databases">
        <authorList>
            <consortium name="US DOE Joint Genome Institute (JGI-PGF)"/>
            <person name="Lucas S."/>
            <person name="Han J."/>
            <person name="Lapidus A."/>
            <person name="Cheng J.-F."/>
            <person name="Goodwin L."/>
            <person name="Pitluck S."/>
            <person name="Peters L."/>
            <person name="Land M.L."/>
            <person name="Hauser L."/>
            <person name="Vogl K."/>
            <person name="Liu Z."/>
            <person name="Overmann J."/>
            <person name="Frigaard N.-U."/>
            <person name="Bryant D.A."/>
            <person name="Woyke T.J."/>
        </authorList>
    </citation>
    <scope>NUCLEOTIDE SEQUENCE [LARGE SCALE GENOMIC DNA]</scope>
    <source>
        <strain evidence="2">970</strain>
    </source>
</reference>
<dbReference type="STRING" id="631362.Thi970DRAFT_01029"/>
<keyword evidence="2" id="KW-1185">Reference proteome</keyword>
<reference evidence="1 2" key="2">
    <citation type="submission" date="2011-11" db="EMBL/GenBank/DDBJ databases">
        <authorList>
            <consortium name="US DOE Joint Genome Institute"/>
            <person name="Lucas S."/>
            <person name="Han J."/>
            <person name="Lapidus A."/>
            <person name="Cheng J.-F."/>
            <person name="Goodwin L."/>
            <person name="Pitluck S."/>
            <person name="Peters L."/>
            <person name="Ovchinnikova G."/>
            <person name="Zhang X."/>
            <person name="Detter J.C."/>
            <person name="Han C."/>
            <person name="Tapia R."/>
            <person name="Land M."/>
            <person name="Hauser L."/>
            <person name="Kyrpides N."/>
            <person name="Ivanova N."/>
            <person name="Pagani I."/>
            <person name="Vogl K."/>
            <person name="Liu Z."/>
            <person name="Overmann J."/>
            <person name="Frigaard N.-U."/>
            <person name="Bryant D."/>
            <person name="Woyke T."/>
        </authorList>
    </citation>
    <scope>NUCLEOTIDE SEQUENCE [LARGE SCALE GENOMIC DNA]</scope>
    <source>
        <strain evidence="1 2">970</strain>
    </source>
</reference>
<organism evidence="1 2">
    <name type="scientific">Thiorhodovibrio frisius</name>
    <dbReference type="NCBI Taxonomy" id="631362"/>
    <lineage>
        <taxon>Bacteria</taxon>
        <taxon>Pseudomonadati</taxon>
        <taxon>Pseudomonadota</taxon>
        <taxon>Gammaproteobacteria</taxon>
        <taxon>Chromatiales</taxon>
        <taxon>Chromatiaceae</taxon>
        <taxon>Thiorhodovibrio</taxon>
    </lineage>
</organism>
<sequence>MIAYCILLGCELVCISCGEENGYRWWCARSLIFRHEQDKVAKACREAVEAILGVKNGND</sequence>
<dbReference type="Proteomes" id="UP000002964">
    <property type="component" value="Unassembled WGS sequence"/>
</dbReference>